<dbReference type="Proteomes" id="UP000605986">
    <property type="component" value="Unassembled WGS sequence"/>
</dbReference>
<dbReference type="PANTHER" id="PTHR31571:SF1">
    <property type="entry name" value="ALTERED INHERITANCE OF MITOCHONDRIA PROTEIN 6"/>
    <property type="match status" value="1"/>
</dbReference>
<dbReference type="OrthoDB" id="4153866at2759"/>
<accession>A0A8H4KEZ1</accession>
<feature type="transmembrane region" description="Helical" evidence="3">
    <location>
        <begin position="34"/>
        <end position="53"/>
    </location>
</feature>
<dbReference type="InterPro" id="IPR017946">
    <property type="entry name" value="PLC-like_Pdiesterase_TIM-brl"/>
</dbReference>
<protein>
    <recommendedName>
        <fullName evidence="2">Altered inheritance of mitochondria protein 6</fullName>
    </recommendedName>
</protein>
<sequence>MEARLPSYSDSVSKDVSARRAPIKIAARHLRRNWLKYVSGILLILSISQLIYITRLHDGLTRVSNDPYDLRFGHLSHNSPEIWDDNHQSFIRSARPVPVHSHNDYTRHIPLFEALGSGCISVEADVHLRRDDLYVAHSRLSLHPHITLQELYLKPIQRMLKARSTGSKGDWHGIFDMAPKQTLTLLVDLKTAGPETFKVLDAQLQPLRDLDYLTYWNGTKRVVRPLTVVATGNAPFESVLAMNATHRDIFWDAKLERLVSMEDNFETNPPTYKFNRSNSYFASTRFRNAILYKSPDIDRKIDAPPSRDLDMAMSQIEQAKARGLLARYWDTPSKPPNVRDIAWRVLIENGIGLLNMDDLGIVRARARGWGALGRQDYL</sequence>
<comment type="similarity">
    <text evidence="1">Belongs to the AIM6 family.</text>
</comment>
<keyword evidence="3" id="KW-0472">Membrane</keyword>
<dbReference type="GO" id="GO:0008081">
    <property type="term" value="F:phosphoric diester hydrolase activity"/>
    <property type="evidence" value="ECO:0007669"/>
    <property type="project" value="InterPro"/>
</dbReference>
<keyword evidence="3" id="KW-1133">Transmembrane helix</keyword>
<evidence type="ECO:0000313" key="5">
    <source>
        <dbReference type="Proteomes" id="UP000605986"/>
    </source>
</evidence>
<keyword evidence="5" id="KW-1185">Reference proteome</keyword>
<evidence type="ECO:0000256" key="3">
    <source>
        <dbReference type="SAM" id="Phobius"/>
    </source>
</evidence>
<dbReference type="PANTHER" id="PTHR31571">
    <property type="entry name" value="ALTERED INHERITANCE OF MITOCHONDRIA PROTEIN 6"/>
    <property type="match status" value="1"/>
</dbReference>
<dbReference type="AlphaFoldDB" id="A0A8H4KEZ1"/>
<gene>
    <name evidence="4" type="ORF">F53441_6775</name>
</gene>
<name>A0A8H4KEZ1_9HYPO</name>
<evidence type="ECO:0000256" key="1">
    <source>
        <dbReference type="ARBA" id="ARBA00008858"/>
    </source>
</evidence>
<keyword evidence="3" id="KW-0812">Transmembrane</keyword>
<reference evidence="4" key="1">
    <citation type="submission" date="2020-01" db="EMBL/GenBank/DDBJ databases">
        <title>Identification and distribution of gene clusters putatively required for synthesis of sphingolipid metabolism inhibitors in phylogenetically diverse species of the filamentous fungus Fusarium.</title>
        <authorList>
            <person name="Kim H.-S."/>
            <person name="Busman M."/>
            <person name="Brown D.W."/>
            <person name="Divon H."/>
            <person name="Uhlig S."/>
            <person name="Proctor R.H."/>
        </authorList>
    </citation>
    <scope>NUCLEOTIDE SEQUENCE</scope>
    <source>
        <strain evidence="4">NRRL 53441</strain>
    </source>
</reference>
<evidence type="ECO:0000313" key="4">
    <source>
        <dbReference type="EMBL" id="KAF4450070.1"/>
    </source>
</evidence>
<dbReference type="GO" id="GO:0006629">
    <property type="term" value="P:lipid metabolic process"/>
    <property type="evidence" value="ECO:0007669"/>
    <property type="project" value="InterPro"/>
</dbReference>
<proteinExistence type="inferred from homology"/>
<dbReference type="EMBL" id="JAADJG010000260">
    <property type="protein sequence ID" value="KAF4450070.1"/>
    <property type="molecule type" value="Genomic_DNA"/>
</dbReference>
<dbReference type="SUPFAM" id="SSF51695">
    <property type="entry name" value="PLC-like phosphodiesterases"/>
    <property type="match status" value="1"/>
</dbReference>
<evidence type="ECO:0000256" key="2">
    <source>
        <dbReference type="ARBA" id="ARBA00014286"/>
    </source>
</evidence>
<organism evidence="4 5">
    <name type="scientific">Fusarium austroafricanum</name>
    <dbReference type="NCBI Taxonomy" id="2364996"/>
    <lineage>
        <taxon>Eukaryota</taxon>
        <taxon>Fungi</taxon>
        <taxon>Dikarya</taxon>
        <taxon>Ascomycota</taxon>
        <taxon>Pezizomycotina</taxon>
        <taxon>Sordariomycetes</taxon>
        <taxon>Hypocreomycetidae</taxon>
        <taxon>Hypocreales</taxon>
        <taxon>Nectriaceae</taxon>
        <taxon>Fusarium</taxon>
        <taxon>Fusarium concolor species complex</taxon>
    </lineage>
</organism>
<comment type="caution">
    <text evidence="4">The sequence shown here is derived from an EMBL/GenBank/DDBJ whole genome shotgun (WGS) entry which is preliminary data.</text>
</comment>
<dbReference type="InterPro" id="IPR051236">
    <property type="entry name" value="HAT_RTT109-like"/>
</dbReference>